<keyword evidence="1" id="KW-0812">Transmembrane</keyword>
<comment type="caution">
    <text evidence="2">The sequence shown here is derived from an EMBL/GenBank/DDBJ whole genome shotgun (WGS) entry which is preliminary data.</text>
</comment>
<feature type="transmembrane region" description="Helical" evidence="1">
    <location>
        <begin position="20"/>
        <end position="37"/>
    </location>
</feature>
<name>A0A242N5M0_CABSO</name>
<evidence type="ECO:0000313" key="3">
    <source>
        <dbReference type="Proteomes" id="UP000195221"/>
    </source>
</evidence>
<accession>A0A242N5M0</accession>
<organism evidence="2 3">
    <name type="scientific">Caballeronia sordidicola</name>
    <name type="common">Burkholderia sordidicola</name>
    <dbReference type="NCBI Taxonomy" id="196367"/>
    <lineage>
        <taxon>Bacteria</taxon>
        <taxon>Pseudomonadati</taxon>
        <taxon>Pseudomonadota</taxon>
        <taxon>Betaproteobacteria</taxon>
        <taxon>Burkholderiales</taxon>
        <taxon>Burkholderiaceae</taxon>
        <taxon>Caballeronia</taxon>
    </lineage>
</organism>
<reference evidence="2 3" key="1">
    <citation type="submission" date="2017-03" db="EMBL/GenBank/DDBJ databases">
        <title>Genome analysis of strain PAMC 26577.</title>
        <authorList>
            <person name="Oh H.-M."/>
            <person name="Yang J.-A."/>
        </authorList>
    </citation>
    <scope>NUCLEOTIDE SEQUENCE [LARGE SCALE GENOMIC DNA]</scope>
    <source>
        <strain evidence="2 3">PAMC 26577</strain>
    </source>
</reference>
<dbReference type="AlphaFoldDB" id="A0A242N5M0"/>
<gene>
    <name evidence="2" type="ORF">PAMC26577_02795</name>
</gene>
<evidence type="ECO:0000313" key="2">
    <source>
        <dbReference type="EMBL" id="OTP78970.1"/>
    </source>
</evidence>
<protein>
    <submittedName>
        <fullName evidence="2">Uncharacterized protein</fullName>
    </submittedName>
</protein>
<keyword evidence="1" id="KW-0472">Membrane</keyword>
<dbReference type="Proteomes" id="UP000195221">
    <property type="component" value="Unassembled WGS sequence"/>
</dbReference>
<keyword evidence="1" id="KW-1133">Transmembrane helix</keyword>
<proteinExistence type="predicted"/>
<evidence type="ECO:0000256" key="1">
    <source>
        <dbReference type="SAM" id="Phobius"/>
    </source>
</evidence>
<dbReference type="EMBL" id="NBTZ01000019">
    <property type="protein sequence ID" value="OTP78970.1"/>
    <property type="molecule type" value="Genomic_DNA"/>
</dbReference>
<sequence length="38" mass="3988">MFYPVFVADLRNPPVETSAGFLFAGALGGLLFGLSRGV</sequence>